<comment type="caution">
    <text evidence="1">The sequence shown here is derived from an EMBL/GenBank/DDBJ whole genome shotgun (WGS) entry which is preliminary data.</text>
</comment>
<keyword evidence="1" id="KW-0167">Capsid protein</keyword>
<gene>
    <name evidence="1" type="ORF">GCM10010885_07000</name>
</gene>
<dbReference type="Proteomes" id="UP000637695">
    <property type="component" value="Unassembled WGS sequence"/>
</dbReference>
<evidence type="ECO:0000313" key="1">
    <source>
        <dbReference type="EMBL" id="GGJ00374.1"/>
    </source>
</evidence>
<reference evidence="1" key="1">
    <citation type="journal article" date="2014" name="Int. J. Syst. Evol. Microbiol.">
        <title>Complete genome sequence of Corynebacterium casei LMG S-19264T (=DSM 44701T), isolated from a smear-ripened cheese.</title>
        <authorList>
            <consortium name="US DOE Joint Genome Institute (JGI-PGF)"/>
            <person name="Walter F."/>
            <person name="Albersmeier A."/>
            <person name="Kalinowski J."/>
            <person name="Ruckert C."/>
        </authorList>
    </citation>
    <scope>NUCLEOTIDE SEQUENCE</scope>
    <source>
        <strain evidence="1">JCM 18487</strain>
    </source>
</reference>
<dbReference type="EMBL" id="BMOY01000007">
    <property type="protein sequence ID" value="GGJ00374.1"/>
    <property type="molecule type" value="Genomic_DNA"/>
</dbReference>
<dbReference type="AlphaFoldDB" id="A0A917NGZ9"/>
<dbReference type="InterPro" id="IPR012851">
    <property type="entry name" value="Spore_coat_CotF-like"/>
</dbReference>
<sequence length="207" mass="22950">MNQMMAGSQRFGAHEIIVMNEALSSKAAAIELVSHLATLAQDPQLKTMLDQQAHAMYNAYTHGVNLLQQSAASTQHAAPMTDGMMQASQAFHMNTEPKLGLRQPSMPAPALNGQISERSICGIVLNLHKQGAATGMMLAQECIDPEWRQYLVQGALECDRMSYEMWNYMNQKGYYQVPTLLEKTTQTMLQQFQAPAPQPQMQAGAYQ</sequence>
<keyword evidence="2" id="KW-1185">Reference proteome</keyword>
<accession>A0A917NGZ9</accession>
<organism evidence="1 2">
    <name type="scientific">Alicyclobacillus cellulosilyticus</name>
    <dbReference type="NCBI Taxonomy" id="1003997"/>
    <lineage>
        <taxon>Bacteria</taxon>
        <taxon>Bacillati</taxon>
        <taxon>Bacillota</taxon>
        <taxon>Bacilli</taxon>
        <taxon>Bacillales</taxon>
        <taxon>Alicyclobacillaceae</taxon>
        <taxon>Alicyclobacillus</taxon>
    </lineage>
</organism>
<evidence type="ECO:0000313" key="2">
    <source>
        <dbReference type="Proteomes" id="UP000637695"/>
    </source>
</evidence>
<proteinExistence type="predicted"/>
<dbReference type="InterPro" id="IPR012347">
    <property type="entry name" value="Ferritin-like"/>
</dbReference>
<protein>
    <submittedName>
        <fullName evidence="1">Coat protein F</fullName>
    </submittedName>
</protein>
<keyword evidence="1" id="KW-0946">Virion</keyword>
<reference evidence="1" key="2">
    <citation type="submission" date="2020-09" db="EMBL/GenBank/DDBJ databases">
        <authorList>
            <person name="Sun Q."/>
            <person name="Ohkuma M."/>
        </authorList>
    </citation>
    <scope>NUCLEOTIDE SEQUENCE</scope>
    <source>
        <strain evidence="1">JCM 18487</strain>
    </source>
</reference>
<dbReference type="Gene3D" id="1.20.1260.10">
    <property type="match status" value="1"/>
</dbReference>
<name>A0A917NGZ9_9BACL</name>
<dbReference type="Pfam" id="PF07875">
    <property type="entry name" value="Coat_F"/>
    <property type="match status" value="1"/>
</dbReference>